<gene>
    <name evidence="1" type="ORF">BQ8794_100069</name>
</gene>
<name>A0A1R3UZW1_9HYPH</name>
<dbReference type="AlphaFoldDB" id="A0A1R3UZW1"/>
<evidence type="ECO:0000313" key="2">
    <source>
        <dbReference type="Proteomes" id="UP000188388"/>
    </source>
</evidence>
<organism evidence="1 2">
    <name type="scientific">Mesorhizobium prunaredense</name>
    <dbReference type="NCBI Taxonomy" id="1631249"/>
    <lineage>
        <taxon>Bacteria</taxon>
        <taxon>Pseudomonadati</taxon>
        <taxon>Pseudomonadota</taxon>
        <taxon>Alphaproteobacteria</taxon>
        <taxon>Hyphomicrobiales</taxon>
        <taxon>Phyllobacteriaceae</taxon>
        <taxon>Mesorhizobium</taxon>
    </lineage>
</organism>
<dbReference type="STRING" id="1631249.BQ8794_100069"/>
<reference evidence="2" key="1">
    <citation type="submission" date="2017-01" db="EMBL/GenBank/DDBJ databases">
        <authorList>
            <person name="Brunel B."/>
        </authorList>
    </citation>
    <scope>NUCLEOTIDE SEQUENCE [LARGE SCALE GENOMIC DNA]</scope>
</reference>
<dbReference type="EMBL" id="FTPD01000002">
    <property type="protein sequence ID" value="SIT53178.1"/>
    <property type="molecule type" value="Genomic_DNA"/>
</dbReference>
<evidence type="ECO:0000313" key="1">
    <source>
        <dbReference type="EMBL" id="SIT53178.1"/>
    </source>
</evidence>
<accession>A0A1R3UZW1</accession>
<dbReference type="Proteomes" id="UP000188388">
    <property type="component" value="Unassembled WGS sequence"/>
</dbReference>
<sequence>MRRAFCVQLTDSNGVMLFIGMVKNLAKVAHVDRLIADGTLHESARLQLSASCRAAFPCSQWLRRIFIDLQR</sequence>
<protein>
    <submittedName>
        <fullName evidence="1">Uncharacterized protein</fullName>
    </submittedName>
</protein>
<keyword evidence="2" id="KW-1185">Reference proteome</keyword>
<proteinExistence type="predicted"/>